<dbReference type="Proteomes" id="UP000055136">
    <property type="component" value="Chromosome"/>
</dbReference>
<dbReference type="GO" id="GO:0004311">
    <property type="term" value="F:geranylgeranyl diphosphate synthase activity"/>
    <property type="evidence" value="ECO:0007669"/>
    <property type="project" value="InterPro"/>
</dbReference>
<dbReference type="KEGG" id="tee:Tel_08425"/>
<dbReference type="InterPro" id="IPR002060">
    <property type="entry name" value="Squ/phyt_synthse"/>
</dbReference>
<evidence type="ECO:0000313" key="2">
    <source>
        <dbReference type="EMBL" id="ALP53179.1"/>
    </source>
</evidence>
<dbReference type="CDD" id="cd00683">
    <property type="entry name" value="Trans_IPPS_HH"/>
    <property type="match status" value="1"/>
</dbReference>
<dbReference type="InterPro" id="IPR019845">
    <property type="entry name" value="Squalene/phytoene_synthase_CS"/>
</dbReference>
<keyword evidence="1" id="KW-0808">Transferase</keyword>
<reference evidence="2" key="1">
    <citation type="submission" date="2015-10" db="EMBL/GenBank/DDBJ databases">
        <title>Description of Candidatus Tenderia electrophaga gen. nov, sp. nov., an Uncultivated Electroautotroph from a Biocathode Enrichment.</title>
        <authorList>
            <person name="Eddie B.J."/>
            <person name="Malanoski A.P."/>
            <person name="Wang Z."/>
            <person name="Hall R.J."/>
            <person name="Oh S.D."/>
            <person name="Heiner C."/>
            <person name="Lin B."/>
            <person name="Strycharz-Glaven S.M."/>
        </authorList>
    </citation>
    <scope>NUCLEOTIDE SEQUENCE [LARGE SCALE GENOMIC DNA]</scope>
    <source>
        <strain evidence="2">NRL1</strain>
    </source>
</reference>
<proteinExistence type="predicted"/>
<dbReference type="SFLD" id="SFLDG01018">
    <property type="entry name" value="Squalene/Phytoene_Synthase_Lik"/>
    <property type="match status" value="1"/>
</dbReference>
<name>A0A0S2TDG2_9GAMM</name>
<dbReference type="Pfam" id="PF00494">
    <property type="entry name" value="SQS_PSY"/>
    <property type="match status" value="1"/>
</dbReference>
<dbReference type="InterPro" id="IPR017828">
    <property type="entry name" value="SQ_synth_HpnD-like"/>
</dbReference>
<dbReference type="PANTHER" id="PTHR31480">
    <property type="entry name" value="BIFUNCTIONAL LYCOPENE CYCLASE/PHYTOENE SYNTHASE"/>
    <property type="match status" value="1"/>
</dbReference>
<dbReference type="InterPro" id="IPR033904">
    <property type="entry name" value="Trans_IPPS_HH"/>
</dbReference>
<dbReference type="AlphaFoldDB" id="A0A0S2TDG2"/>
<dbReference type="SUPFAM" id="SSF48576">
    <property type="entry name" value="Terpenoid synthases"/>
    <property type="match status" value="1"/>
</dbReference>
<organism evidence="2 3">
    <name type="scientific">Candidatus Tenderia electrophaga</name>
    <dbReference type="NCBI Taxonomy" id="1748243"/>
    <lineage>
        <taxon>Bacteria</taxon>
        <taxon>Pseudomonadati</taxon>
        <taxon>Pseudomonadota</taxon>
        <taxon>Gammaproteobacteria</taxon>
        <taxon>Candidatus Tenderiales</taxon>
        <taxon>Candidatus Tenderiaceae</taxon>
        <taxon>Candidatus Tenderia</taxon>
    </lineage>
</organism>
<dbReference type="NCBIfam" id="TIGR03465">
    <property type="entry name" value="HpnD"/>
    <property type="match status" value="1"/>
</dbReference>
<gene>
    <name evidence="2" type="ORF">Tel_08425</name>
</gene>
<dbReference type="Gene3D" id="1.10.600.10">
    <property type="entry name" value="Farnesyl Diphosphate Synthase"/>
    <property type="match status" value="1"/>
</dbReference>
<accession>A0A0S2TDG2</accession>
<sequence>MTPDQYCQDKAAKSGSSFYYSFIFLAPPQRQAITALYAFCREVDDVVDECSDPNLAATKLAWWRTEIAALFDGTPTHPVTQALQTAVQGFNLPQEHFLEIIDGMAMDLEQFSYQSFKDLSLYCYRVAAVVGLMAAEIFGYQNRQTLKYAHNLGMAFQLTNILRDVAEDAARGRIYIPQDELQRFGVAQDDILNHQMSDNAAKLMAFQAERAREYYTKAFALLPEEDRYRQRSGVIMAAIYQATLDEIEKDNYRVLDQRISLTPLRKFWIAWRSARHEKRRYRQWRRKH</sequence>
<dbReference type="InterPro" id="IPR044843">
    <property type="entry name" value="Trans_IPPS_bact-type"/>
</dbReference>
<dbReference type="PROSITE" id="PS01045">
    <property type="entry name" value="SQUALEN_PHYTOEN_SYN_2"/>
    <property type="match status" value="1"/>
</dbReference>
<dbReference type="GO" id="GO:0051996">
    <property type="term" value="F:squalene synthase [NAD(P)H] activity"/>
    <property type="evidence" value="ECO:0007669"/>
    <property type="project" value="InterPro"/>
</dbReference>
<keyword evidence="3" id="KW-1185">Reference proteome</keyword>
<evidence type="ECO:0000256" key="1">
    <source>
        <dbReference type="ARBA" id="ARBA00022679"/>
    </source>
</evidence>
<dbReference type="SFLD" id="SFLDS00005">
    <property type="entry name" value="Isoprenoid_Synthase_Type_I"/>
    <property type="match status" value="1"/>
</dbReference>
<dbReference type="EMBL" id="CP013099">
    <property type="protein sequence ID" value="ALP53179.1"/>
    <property type="molecule type" value="Genomic_DNA"/>
</dbReference>
<dbReference type="InterPro" id="IPR008949">
    <property type="entry name" value="Isoprenoid_synthase_dom_sf"/>
</dbReference>
<dbReference type="GO" id="GO:0016117">
    <property type="term" value="P:carotenoid biosynthetic process"/>
    <property type="evidence" value="ECO:0007669"/>
    <property type="project" value="InterPro"/>
</dbReference>
<dbReference type="STRING" id="1748243.Tel_08425"/>
<dbReference type="SFLD" id="SFLDG01212">
    <property type="entry name" value="Phytoene_synthase_like"/>
    <property type="match status" value="1"/>
</dbReference>
<protein>
    <submittedName>
        <fullName evidence="2">Squalene synthase HpnD</fullName>
    </submittedName>
</protein>
<evidence type="ECO:0000313" key="3">
    <source>
        <dbReference type="Proteomes" id="UP000055136"/>
    </source>
</evidence>